<evidence type="ECO:0000313" key="4">
    <source>
        <dbReference type="EMBL" id="MFC5831745.1"/>
    </source>
</evidence>
<dbReference type="Pfam" id="PF03972">
    <property type="entry name" value="MmgE_PrpD_N"/>
    <property type="match status" value="1"/>
</dbReference>
<comment type="similarity">
    <text evidence="1">Belongs to the PrpD family.</text>
</comment>
<accession>A0ABW1D445</accession>
<proteinExistence type="inferred from homology"/>
<evidence type="ECO:0000256" key="1">
    <source>
        <dbReference type="ARBA" id="ARBA00006174"/>
    </source>
</evidence>
<sequence>MAEPTLAGRLADFAVDATLPDAVVDSVRKRVLDVIGLCVAAHRLPTSTAILDYVRDQGGRPQAHVVGGGPPVPAALAALANGVLAHSLDYDDTHLPSVLHPSAPVIPAALAAAELAGASGRDTIRAIAVGLEVCVRLGMAGYDPEAGNSTFFEHGQHATSICGTMGGAVAAAMLLGQTRDGVLDVLGVAASTASGIIEGNRTGGTVKRLHCGWAAHSAVTAADLVRRGFTGPPTVLEGRFGFFEAFLHGRFAAEEITRDLGTAWSVPGIFFKPYPANHFTHAAIDAAIGLREQGLDPARVESLTLGVPAPVIRTIGQPIEAKRAPETGYQAQFSGPYAVAAGLLGGGGLGVGLADFTDELARDPLRRELMAKVEVVPDDRATEIFPHQFPAVLRARDLDGREWRQEVLANRGGPDRPLSAAELALKFRDNAAGRLSEATADAVAGLTGRLEDVDDIGELLRLVAEFQPRFS</sequence>
<dbReference type="RefSeq" id="WP_379521202.1">
    <property type="nucleotide sequence ID" value="NZ_JBHSPA010000068.1"/>
</dbReference>
<dbReference type="InterPro" id="IPR036148">
    <property type="entry name" value="MmgE/PrpD_sf"/>
</dbReference>
<dbReference type="InterPro" id="IPR005656">
    <property type="entry name" value="MmgE_PrpD"/>
</dbReference>
<dbReference type="Gene3D" id="3.30.1330.120">
    <property type="entry name" value="2-methylcitrate dehydratase PrpD"/>
    <property type="match status" value="1"/>
</dbReference>
<keyword evidence="5" id="KW-1185">Reference proteome</keyword>
<dbReference type="SUPFAM" id="SSF103378">
    <property type="entry name" value="2-methylcitrate dehydratase PrpD"/>
    <property type="match status" value="1"/>
</dbReference>
<feature type="domain" description="MmgE/PrpD C-terminal" evidence="3">
    <location>
        <begin position="274"/>
        <end position="442"/>
    </location>
</feature>
<dbReference type="EMBL" id="JBHSPA010000068">
    <property type="protein sequence ID" value="MFC5831745.1"/>
    <property type="molecule type" value="Genomic_DNA"/>
</dbReference>
<dbReference type="PANTHER" id="PTHR16943:SF8">
    <property type="entry name" value="2-METHYLCITRATE DEHYDRATASE"/>
    <property type="match status" value="1"/>
</dbReference>
<name>A0ABW1D445_9ACTN</name>
<gene>
    <name evidence="4" type="ORF">ACFPZ3_48525</name>
</gene>
<dbReference type="InterPro" id="IPR045336">
    <property type="entry name" value="MmgE_PrpD_N"/>
</dbReference>
<organism evidence="4 5">
    <name type="scientific">Nonomuraea insulae</name>
    <dbReference type="NCBI Taxonomy" id="1616787"/>
    <lineage>
        <taxon>Bacteria</taxon>
        <taxon>Bacillati</taxon>
        <taxon>Actinomycetota</taxon>
        <taxon>Actinomycetes</taxon>
        <taxon>Streptosporangiales</taxon>
        <taxon>Streptosporangiaceae</taxon>
        <taxon>Nonomuraea</taxon>
    </lineage>
</organism>
<evidence type="ECO:0000259" key="3">
    <source>
        <dbReference type="Pfam" id="PF19305"/>
    </source>
</evidence>
<dbReference type="InterPro" id="IPR042188">
    <property type="entry name" value="MmgE/PrpD_sf_2"/>
</dbReference>
<protein>
    <submittedName>
        <fullName evidence="4">MmgE/PrpD family protein</fullName>
    </submittedName>
</protein>
<evidence type="ECO:0000313" key="5">
    <source>
        <dbReference type="Proteomes" id="UP001596058"/>
    </source>
</evidence>
<dbReference type="Proteomes" id="UP001596058">
    <property type="component" value="Unassembled WGS sequence"/>
</dbReference>
<reference evidence="5" key="1">
    <citation type="journal article" date="2019" name="Int. J. Syst. Evol. Microbiol.">
        <title>The Global Catalogue of Microorganisms (GCM) 10K type strain sequencing project: providing services to taxonomists for standard genome sequencing and annotation.</title>
        <authorList>
            <consortium name="The Broad Institute Genomics Platform"/>
            <consortium name="The Broad Institute Genome Sequencing Center for Infectious Disease"/>
            <person name="Wu L."/>
            <person name="Ma J."/>
        </authorList>
    </citation>
    <scope>NUCLEOTIDE SEQUENCE [LARGE SCALE GENOMIC DNA]</scope>
    <source>
        <strain evidence="5">CCUG 53903</strain>
    </source>
</reference>
<dbReference type="Gene3D" id="1.10.4100.10">
    <property type="entry name" value="2-methylcitrate dehydratase PrpD"/>
    <property type="match status" value="1"/>
</dbReference>
<feature type="domain" description="MmgE/PrpD N-terminal" evidence="2">
    <location>
        <begin position="9"/>
        <end position="249"/>
    </location>
</feature>
<dbReference type="Pfam" id="PF19305">
    <property type="entry name" value="MmgE_PrpD_C"/>
    <property type="match status" value="1"/>
</dbReference>
<evidence type="ECO:0000259" key="2">
    <source>
        <dbReference type="Pfam" id="PF03972"/>
    </source>
</evidence>
<comment type="caution">
    <text evidence="4">The sequence shown here is derived from an EMBL/GenBank/DDBJ whole genome shotgun (WGS) entry which is preliminary data.</text>
</comment>
<dbReference type="PANTHER" id="PTHR16943">
    <property type="entry name" value="2-METHYLCITRATE DEHYDRATASE-RELATED"/>
    <property type="match status" value="1"/>
</dbReference>
<dbReference type="InterPro" id="IPR042183">
    <property type="entry name" value="MmgE/PrpD_sf_1"/>
</dbReference>
<dbReference type="InterPro" id="IPR045337">
    <property type="entry name" value="MmgE_PrpD_C"/>
</dbReference>